<proteinExistence type="predicted"/>
<evidence type="ECO:0000256" key="1">
    <source>
        <dbReference type="SAM" id="SignalP"/>
    </source>
</evidence>
<reference evidence="2" key="1">
    <citation type="submission" date="2021-01" db="EMBL/GenBank/DDBJ databases">
        <authorList>
            <person name="Corre E."/>
            <person name="Pelletier E."/>
            <person name="Niang G."/>
            <person name="Scheremetjew M."/>
            <person name="Finn R."/>
            <person name="Kale V."/>
            <person name="Holt S."/>
            <person name="Cochrane G."/>
            <person name="Meng A."/>
            <person name="Brown T."/>
            <person name="Cohen L."/>
        </authorList>
    </citation>
    <scope>NUCLEOTIDE SEQUENCE</scope>
    <source>
        <strain evidence="2">CCMP1374</strain>
    </source>
</reference>
<protein>
    <submittedName>
        <fullName evidence="2">Uncharacterized protein</fullName>
    </submittedName>
</protein>
<name>A0A7S0HU18_9EUKA</name>
<dbReference type="EMBL" id="HBEP01025498">
    <property type="protein sequence ID" value="CAD8497619.1"/>
    <property type="molecule type" value="Transcribed_RNA"/>
</dbReference>
<dbReference type="AlphaFoldDB" id="A0A7S0HU18"/>
<feature type="chain" id="PRO_5030961635" evidence="1">
    <location>
        <begin position="18"/>
        <end position="292"/>
    </location>
</feature>
<sequence>MLALVGVLAAPSTLSVAYRQLLWCHPDSDAQCLRHQLIDGKPDGKLVALQGGAGETAAQQMLRGRFCEEVLSTAVCAGQWFGFLDVSTASREWHVEIAHCPEFTETQASAVRNEMRIVASTTVRDRSHAGEGQAGNGHKLGAVVLRFENSTAAAHSTWGRMAEDRGCSLLCLRQDGRRNVYTNLLSVPCPEWGVRGDSMPDTSQCGDEPASMVLLPAGERVTAAESTREGEMCEWEPLGVPPSPPSLWAAVSGAVSPGPLLACGALMGGKSTAIALALRRLLPVGWDRPLGP</sequence>
<organism evidence="2">
    <name type="scientific">Phaeocystis antarctica</name>
    <dbReference type="NCBI Taxonomy" id="33657"/>
    <lineage>
        <taxon>Eukaryota</taxon>
        <taxon>Haptista</taxon>
        <taxon>Haptophyta</taxon>
        <taxon>Prymnesiophyceae</taxon>
        <taxon>Phaeocystales</taxon>
        <taxon>Phaeocystaceae</taxon>
        <taxon>Phaeocystis</taxon>
    </lineage>
</organism>
<feature type="signal peptide" evidence="1">
    <location>
        <begin position="1"/>
        <end position="17"/>
    </location>
</feature>
<accession>A0A7S0HU18</accession>
<evidence type="ECO:0000313" key="2">
    <source>
        <dbReference type="EMBL" id="CAD8497619.1"/>
    </source>
</evidence>
<gene>
    <name evidence="2" type="ORF">PANT1444_LOCUS14509</name>
</gene>
<keyword evidence="1" id="KW-0732">Signal</keyword>